<gene>
    <name evidence="6" type="ORF">CH35J_012321</name>
</gene>
<dbReference type="InterPro" id="IPR050121">
    <property type="entry name" value="Cytochrome_P450_monoxygenase"/>
</dbReference>
<proteinExistence type="predicted"/>
<dbReference type="Pfam" id="PF00067">
    <property type="entry name" value="p450"/>
    <property type="match status" value="2"/>
</dbReference>
<dbReference type="PRINTS" id="PR00463">
    <property type="entry name" value="EP450I"/>
</dbReference>
<reference evidence="6 7" key="1">
    <citation type="journal article" date="2019" name="Genome Biol. Evol.">
        <title>Genomic Plasticity Mediated by Transposable Elements in the Plant Pathogenic Fungus Colletotrichum higginsianum.</title>
        <authorList>
            <person name="Tsushima A."/>
            <person name="Gan P."/>
            <person name="Kumakura N."/>
            <person name="Narusaka M."/>
            <person name="Takano Y."/>
            <person name="Narusaka Y."/>
            <person name="Shirasu K."/>
        </authorList>
    </citation>
    <scope>NUCLEOTIDE SEQUENCE [LARGE SCALE GENOMIC DNA]</scope>
    <source>
        <strain evidence="6 7">MAFF305635-RFP</strain>
    </source>
</reference>
<dbReference type="EMBL" id="MWPZ01000013">
    <property type="protein sequence ID" value="TIC90014.1"/>
    <property type="molecule type" value="Genomic_DNA"/>
</dbReference>
<dbReference type="AlphaFoldDB" id="A0A4T0VDE4"/>
<evidence type="ECO:0000256" key="5">
    <source>
        <dbReference type="SAM" id="Phobius"/>
    </source>
</evidence>
<sequence>MNLTGLILAASAAVALMLLQWLAFIRKTSVIRNSWKRLPGMPRSFFRGNLDNLAPLVAPDRHLDYGLYTIWKTLDRPKWFLVDLWPRQQPLICIADANIAEQLTRATQDALESTPKMATPESLKTLIGATSVSTAQGWEWRHVRQRLNPLFRPKVVYATLPLVINHTNTFVARLLETARTGVDVPLGDYLADLATDVIGSCVVGYNMGSQKSAEDARIGSIIQHDTKTGFAAKYIGSDTWTPSLFQQSIDQFKTLILAGQDTTACALQWCFFYLWKHPAVLSELRSEHDSVLGTDLAGVSSRLRDGPQLLQKLPYTTAVIKETLRLRGISGTTREPAKDFCIDVDGEQVQLEAGAICYVNNFLLMKNPEYWGPDAEDFRPGRFLESEADLISDEAGDGELHPHPKQRMRHIAYRPFERGPRNCIGQELSMLEMRVVLALTVRRFNFIKQGLDGVQDEEVYDISRVVHSPVDRMKMRFQERFGDSSKS</sequence>
<organism evidence="6 7">
    <name type="scientific">Colletotrichum higginsianum</name>
    <dbReference type="NCBI Taxonomy" id="80884"/>
    <lineage>
        <taxon>Eukaryota</taxon>
        <taxon>Fungi</taxon>
        <taxon>Dikarya</taxon>
        <taxon>Ascomycota</taxon>
        <taxon>Pezizomycotina</taxon>
        <taxon>Sordariomycetes</taxon>
        <taxon>Hypocreomycetidae</taxon>
        <taxon>Glomerellales</taxon>
        <taxon>Glomerellaceae</taxon>
        <taxon>Colletotrichum</taxon>
        <taxon>Colletotrichum destructivum species complex</taxon>
    </lineage>
</organism>
<dbReference type="InterPro" id="IPR002401">
    <property type="entry name" value="Cyt_P450_E_grp-I"/>
</dbReference>
<keyword evidence="5" id="KW-0812">Transmembrane</keyword>
<dbReference type="GO" id="GO:0016705">
    <property type="term" value="F:oxidoreductase activity, acting on paired donors, with incorporation or reduction of molecular oxygen"/>
    <property type="evidence" value="ECO:0007669"/>
    <property type="project" value="InterPro"/>
</dbReference>
<keyword evidence="6" id="KW-0560">Oxidoreductase</keyword>
<comment type="caution">
    <text evidence="6">The sequence shown here is derived from an EMBL/GenBank/DDBJ whole genome shotgun (WGS) entry which is preliminary data.</text>
</comment>
<dbReference type="InterPro" id="IPR036396">
    <property type="entry name" value="Cyt_P450_sf"/>
</dbReference>
<comment type="cofactor">
    <cofactor evidence="4">
        <name>heme</name>
        <dbReference type="ChEBI" id="CHEBI:30413"/>
    </cofactor>
</comment>
<keyword evidence="6" id="KW-0503">Monooxygenase</keyword>
<dbReference type="GO" id="GO:0020037">
    <property type="term" value="F:heme binding"/>
    <property type="evidence" value="ECO:0007669"/>
    <property type="project" value="InterPro"/>
</dbReference>
<accession>A0A4T0VDE4</accession>
<evidence type="ECO:0000313" key="7">
    <source>
        <dbReference type="Proteomes" id="UP000305883"/>
    </source>
</evidence>
<dbReference type="GO" id="GO:0004497">
    <property type="term" value="F:monooxygenase activity"/>
    <property type="evidence" value="ECO:0007669"/>
    <property type="project" value="UniProtKB-KW"/>
</dbReference>
<protein>
    <submittedName>
        <fullName evidence="6">P450 monooxygenase AflN</fullName>
    </submittedName>
</protein>
<feature type="binding site" description="axial binding residue" evidence="4">
    <location>
        <position position="423"/>
    </location>
    <ligand>
        <name>heme</name>
        <dbReference type="ChEBI" id="CHEBI:30413"/>
    </ligand>
    <ligandPart>
        <name>Fe</name>
        <dbReference type="ChEBI" id="CHEBI:18248"/>
    </ligandPart>
</feature>
<evidence type="ECO:0000313" key="6">
    <source>
        <dbReference type="EMBL" id="TIC90014.1"/>
    </source>
</evidence>
<keyword evidence="5" id="KW-0472">Membrane</keyword>
<keyword evidence="1 4" id="KW-0349">Heme</keyword>
<evidence type="ECO:0000256" key="4">
    <source>
        <dbReference type="PIRSR" id="PIRSR602401-1"/>
    </source>
</evidence>
<evidence type="ECO:0000256" key="2">
    <source>
        <dbReference type="ARBA" id="ARBA00022723"/>
    </source>
</evidence>
<dbReference type="PANTHER" id="PTHR24305">
    <property type="entry name" value="CYTOCHROME P450"/>
    <property type="match status" value="1"/>
</dbReference>
<dbReference type="Proteomes" id="UP000305883">
    <property type="component" value="Unassembled WGS sequence"/>
</dbReference>
<dbReference type="InterPro" id="IPR001128">
    <property type="entry name" value="Cyt_P450"/>
</dbReference>
<keyword evidence="5" id="KW-1133">Transmembrane helix</keyword>
<dbReference type="PRINTS" id="PR00385">
    <property type="entry name" value="P450"/>
</dbReference>
<dbReference type="GO" id="GO:0005506">
    <property type="term" value="F:iron ion binding"/>
    <property type="evidence" value="ECO:0007669"/>
    <property type="project" value="InterPro"/>
</dbReference>
<keyword evidence="2 4" id="KW-0479">Metal-binding</keyword>
<name>A0A4T0VDE4_9PEZI</name>
<evidence type="ECO:0000256" key="3">
    <source>
        <dbReference type="ARBA" id="ARBA00023004"/>
    </source>
</evidence>
<dbReference type="Gene3D" id="1.10.630.10">
    <property type="entry name" value="Cytochrome P450"/>
    <property type="match status" value="2"/>
</dbReference>
<dbReference type="PANTHER" id="PTHR24305:SF222">
    <property type="entry name" value="CYTOCHROME P450 MONOOXYGENASE STCS"/>
    <property type="match status" value="1"/>
</dbReference>
<evidence type="ECO:0000256" key="1">
    <source>
        <dbReference type="ARBA" id="ARBA00022617"/>
    </source>
</evidence>
<dbReference type="SUPFAM" id="SSF48264">
    <property type="entry name" value="Cytochrome P450"/>
    <property type="match status" value="1"/>
</dbReference>
<dbReference type="OrthoDB" id="10029320at2759"/>
<keyword evidence="3 4" id="KW-0408">Iron</keyword>
<feature type="transmembrane region" description="Helical" evidence="5">
    <location>
        <begin position="6"/>
        <end position="25"/>
    </location>
</feature>